<reference evidence="2" key="1">
    <citation type="submission" date="2020-05" db="EMBL/GenBank/DDBJ databases">
        <title>Mycena genomes resolve the evolution of fungal bioluminescence.</title>
        <authorList>
            <person name="Tsai I.J."/>
        </authorList>
    </citation>
    <scope>NUCLEOTIDE SEQUENCE</scope>
    <source>
        <strain evidence="2">160909Yilan</strain>
    </source>
</reference>
<evidence type="ECO:0000256" key="1">
    <source>
        <dbReference type="SAM" id="MobiDB-lite"/>
    </source>
</evidence>
<dbReference type="AlphaFoldDB" id="A0A8H6ZD36"/>
<protein>
    <submittedName>
        <fullName evidence="2">Uncharacterized protein</fullName>
    </submittedName>
</protein>
<gene>
    <name evidence="2" type="ORF">MSAN_00557200</name>
</gene>
<sequence length="113" mass="12775">MHRAPFAVQHPLHDHHSQHPGFKKLRVRIPASADGINPAPPQPGAYLRFRSRFCFYIRFAFTLEDAESTPAGPSSAQTPTLFREKLGGKMAPELPPHSLSRFLMSMSMCEERF</sequence>
<evidence type="ECO:0000313" key="3">
    <source>
        <dbReference type="Proteomes" id="UP000623467"/>
    </source>
</evidence>
<organism evidence="2 3">
    <name type="scientific">Mycena sanguinolenta</name>
    <dbReference type="NCBI Taxonomy" id="230812"/>
    <lineage>
        <taxon>Eukaryota</taxon>
        <taxon>Fungi</taxon>
        <taxon>Dikarya</taxon>
        <taxon>Basidiomycota</taxon>
        <taxon>Agaricomycotina</taxon>
        <taxon>Agaricomycetes</taxon>
        <taxon>Agaricomycetidae</taxon>
        <taxon>Agaricales</taxon>
        <taxon>Marasmiineae</taxon>
        <taxon>Mycenaceae</taxon>
        <taxon>Mycena</taxon>
    </lineage>
</organism>
<evidence type="ECO:0000313" key="2">
    <source>
        <dbReference type="EMBL" id="KAF7373475.1"/>
    </source>
</evidence>
<keyword evidence="3" id="KW-1185">Reference proteome</keyword>
<dbReference type="Proteomes" id="UP000623467">
    <property type="component" value="Unassembled WGS sequence"/>
</dbReference>
<comment type="caution">
    <text evidence="2">The sequence shown here is derived from an EMBL/GenBank/DDBJ whole genome shotgun (WGS) entry which is preliminary data.</text>
</comment>
<proteinExistence type="predicted"/>
<dbReference type="EMBL" id="JACAZH010000003">
    <property type="protein sequence ID" value="KAF7373475.1"/>
    <property type="molecule type" value="Genomic_DNA"/>
</dbReference>
<accession>A0A8H6ZD36</accession>
<name>A0A8H6ZD36_9AGAR</name>
<feature type="region of interest" description="Disordered" evidence="1">
    <location>
        <begin position="1"/>
        <end position="20"/>
    </location>
</feature>